<organism evidence="3 4">
    <name type="scientific">Cinchona calisaya</name>
    <dbReference type="NCBI Taxonomy" id="153742"/>
    <lineage>
        <taxon>Eukaryota</taxon>
        <taxon>Viridiplantae</taxon>
        <taxon>Streptophyta</taxon>
        <taxon>Embryophyta</taxon>
        <taxon>Tracheophyta</taxon>
        <taxon>Spermatophyta</taxon>
        <taxon>Magnoliopsida</taxon>
        <taxon>eudicotyledons</taxon>
        <taxon>Gunneridae</taxon>
        <taxon>Pentapetalae</taxon>
        <taxon>asterids</taxon>
        <taxon>lamiids</taxon>
        <taxon>Gentianales</taxon>
        <taxon>Rubiaceae</taxon>
        <taxon>Cinchonoideae</taxon>
        <taxon>Cinchoneae</taxon>
        <taxon>Cinchona</taxon>
    </lineage>
</organism>
<feature type="domain" description="Nucleotide-diphospho-sugar transferase" evidence="2">
    <location>
        <begin position="110"/>
        <end position="310"/>
    </location>
</feature>
<evidence type="ECO:0000256" key="1">
    <source>
        <dbReference type="SAM" id="Phobius"/>
    </source>
</evidence>
<dbReference type="PANTHER" id="PTHR46038:SF12">
    <property type="entry name" value="OS03G0731800 PROTEIN"/>
    <property type="match status" value="1"/>
</dbReference>
<comment type="caution">
    <text evidence="3">The sequence shown here is derived from an EMBL/GenBank/DDBJ whole genome shotgun (WGS) entry which is preliminary data.</text>
</comment>
<gene>
    <name evidence="3" type="ORF">ACH5RR_023712</name>
</gene>
<keyword evidence="1" id="KW-0812">Transmembrane</keyword>
<feature type="transmembrane region" description="Helical" evidence="1">
    <location>
        <begin position="7"/>
        <end position="30"/>
    </location>
</feature>
<dbReference type="InterPro" id="IPR005069">
    <property type="entry name" value="Nucl-diP-sugar_transferase"/>
</dbReference>
<dbReference type="PANTHER" id="PTHR46038">
    <property type="entry name" value="EXPRESSED PROTEIN-RELATED"/>
    <property type="match status" value="1"/>
</dbReference>
<accession>A0ABD2ZEW4</accession>
<name>A0ABD2ZEW4_9GENT</name>
<dbReference type="AlphaFoldDB" id="A0ABD2ZEW4"/>
<evidence type="ECO:0000313" key="3">
    <source>
        <dbReference type="EMBL" id="KAL3516810.1"/>
    </source>
</evidence>
<keyword evidence="1" id="KW-0472">Membrane</keyword>
<reference evidence="3 4" key="1">
    <citation type="submission" date="2024-11" db="EMBL/GenBank/DDBJ databases">
        <title>A near-complete genome assembly of Cinchona calisaya.</title>
        <authorList>
            <person name="Lian D.C."/>
            <person name="Zhao X.W."/>
            <person name="Wei L."/>
        </authorList>
    </citation>
    <scope>NUCLEOTIDE SEQUENCE [LARGE SCALE GENOMIC DNA]</scope>
    <source>
        <tissue evidence="3">Nenye</tissue>
    </source>
</reference>
<dbReference type="Proteomes" id="UP001630127">
    <property type="component" value="Unassembled WGS sequence"/>
</dbReference>
<evidence type="ECO:0000313" key="4">
    <source>
        <dbReference type="Proteomes" id="UP001630127"/>
    </source>
</evidence>
<keyword evidence="1" id="KW-1133">Transmembrane helix</keyword>
<dbReference type="EMBL" id="JBJUIK010000010">
    <property type="protein sequence ID" value="KAL3516810.1"/>
    <property type="molecule type" value="Genomic_DNA"/>
</dbReference>
<dbReference type="Pfam" id="PF03407">
    <property type="entry name" value="Nucleotid_trans"/>
    <property type="match status" value="1"/>
</dbReference>
<evidence type="ECO:0000259" key="2">
    <source>
        <dbReference type="Pfam" id="PF03407"/>
    </source>
</evidence>
<keyword evidence="4" id="KW-1185">Reference proteome</keyword>
<sequence length="356" mass="41193">MDFSKNFINNLVILSIFLTGFVFICTWNPIISKSSVISFQKYPISQSKPPNIALIKDDLEEALSNAATANKTLIITIVNKAYVEPHNDQYPTMLDLFLEGFWVGEETISLLDHLLVVAMDQTAYDRCKFRRLNCYRLLTDGADFTEEKFYMSQDFINMMWTRTRFLLDVLKRGYNFIFTDTDVIWLRNPFPRLRFNETDDFQISTDKFNGNPWSETNLINTGFYHIKANKKTISLFQLWYDTRLNSTGLKEQDVLAILIEKGVSTQLGLKMRFLDTLYFSGFCKDSEDVRLVITMHANCCRSISAKVADLTTVLKDWKRFKQPRSVASNTTTSAAFQWSEHISCISSWMETNGKLP</sequence>
<dbReference type="InterPro" id="IPR044821">
    <property type="entry name" value="At1g28695/At4g15970-like"/>
</dbReference>
<protein>
    <recommendedName>
        <fullName evidence="2">Nucleotide-diphospho-sugar transferase domain-containing protein</fullName>
    </recommendedName>
</protein>
<proteinExistence type="predicted"/>